<dbReference type="AlphaFoldDB" id="A0A2G2VPZ6"/>
<evidence type="ECO:0000256" key="1">
    <source>
        <dbReference type="ARBA" id="ARBA00007727"/>
    </source>
</evidence>
<keyword evidence="4" id="KW-1185">Reference proteome</keyword>
<protein>
    <submittedName>
        <fullName evidence="3">Protein trichome birefringence-like 41</fullName>
    </submittedName>
</protein>
<organism evidence="3 4">
    <name type="scientific">Capsicum baccatum</name>
    <name type="common">Peruvian pepper</name>
    <dbReference type="NCBI Taxonomy" id="33114"/>
    <lineage>
        <taxon>Eukaryota</taxon>
        <taxon>Viridiplantae</taxon>
        <taxon>Streptophyta</taxon>
        <taxon>Embryophyta</taxon>
        <taxon>Tracheophyta</taxon>
        <taxon>Spermatophyta</taxon>
        <taxon>Magnoliopsida</taxon>
        <taxon>eudicotyledons</taxon>
        <taxon>Gunneridae</taxon>
        <taxon>Pentapetalae</taxon>
        <taxon>asterids</taxon>
        <taxon>lamiids</taxon>
        <taxon>Solanales</taxon>
        <taxon>Solanaceae</taxon>
        <taxon>Solanoideae</taxon>
        <taxon>Capsiceae</taxon>
        <taxon>Capsicum</taxon>
    </lineage>
</organism>
<reference evidence="4" key="2">
    <citation type="journal article" date="2017" name="J. Anim. Genet.">
        <title>Multiple reference genome sequences of hot pepper reveal the massive evolution of plant disease resistance genes by retroduplication.</title>
        <authorList>
            <person name="Kim S."/>
            <person name="Park J."/>
            <person name="Yeom S.-I."/>
            <person name="Kim Y.-M."/>
            <person name="Seo E."/>
            <person name="Kim K.-T."/>
            <person name="Kim M.-S."/>
            <person name="Lee J.M."/>
            <person name="Cheong K."/>
            <person name="Shin H.-S."/>
            <person name="Kim S.-B."/>
            <person name="Han K."/>
            <person name="Lee J."/>
            <person name="Park M."/>
            <person name="Lee H.-A."/>
            <person name="Lee H.-Y."/>
            <person name="Lee Y."/>
            <person name="Oh S."/>
            <person name="Lee J.H."/>
            <person name="Choi E."/>
            <person name="Choi E."/>
            <person name="Lee S.E."/>
            <person name="Jeon J."/>
            <person name="Kim H."/>
            <person name="Choi G."/>
            <person name="Song H."/>
            <person name="Lee J."/>
            <person name="Lee S.-C."/>
            <person name="Kwon J.-K."/>
            <person name="Lee H.-Y."/>
            <person name="Koo N."/>
            <person name="Hong Y."/>
            <person name="Kim R.W."/>
            <person name="Kang W.-H."/>
            <person name="Huh J.H."/>
            <person name="Kang B.-C."/>
            <person name="Yang T.-J."/>
            <person name="Lee Y.-H."/>
            <person name="Bennetzen J.L."/>
            <person name="Choi D."/>
        </authorList>
    </citation>
    <scope>NUCLEOTIDE SEQUENCE [LARGE SCALE GENOMIC DNA]</scope>
    <source>
        <strain evidence="4">cv. PBC81</strain>
    </source>
</reference>
<dbReference type="PANTHER" id="PTHR32285:SF36">
    <property type="entry name" value="PROTEIN TRICHOME BIREFRINGENCE-LIKE 38"/>
    <property type="match status" value="1"/>
</dbReference>
<comment type="similarity">
    <text evidence="1">Belongs to the PC-esterase family. TBL subfamily.</text>
</comment>
<evidence type="ECO:0000313" key="4">
    <source>
        <dbReference type="Proteomes" id="UP000224567"/>
    </source>
</evidence>
<dbReference type="PANTHER" id="PTHR32285">
    <property type="entry name" value="PROTEIN TRICHOME BIREFRINGENCE-LIKE 9-RELATED"/>
    <property type="match status" value="1"/>
</dbReference>
<dbReference type="EMBL" id="MLFT02000011">
    <property type="protein sequence ID" value="PHT35049.1"/>
    <property type="molecule type" value="Genomic_DNA"/>
</dbReference>
<proteinExistence type="inferred from homology"/>
<name>A0A2G2VPZ6_CAPBA</name>
<sequence>MKDLGVADVISGIRIHRTPQGLALSQSHYIEKVLGKFKYMELGIVKTPLDASFAFRNNEGESDSQLEYARVLGCLMYIMNDYGVAIVLFHSNLLVDIEVESVGRVLKLDSIKSGQIWKEFDLLIFNTWLWYTRTPPGQQWDCVEVGVKLLKDMNRVEAFRAGLNTWARWVDTDVDTAKTKVFFQGTSPAHYQ</sequence>
<evidence type="ECO:0000313" key="3">
    <source>
        <dbReference type="EMBL" id="PHT35049.1"/>
    </source>
</evidence>
<comment type="caution">
    <text evidence="3">The sequence shown here is derived from an EMBL/GenBank/DDBJ whole genome shotgun (WGS) entry which is preliminary data.</text>
</comment>
<dbReference type="Proteomes" id="UP000224567">
    <property type="component" value="Unassembled WGS sequence"/>
</dbReference>
<dbReference type="GO" id="GO:0005794">
    <property type="term" value="C:Golgi apparatus"/>
    <property type="evidence" value="ECO:0007669"/>
    <property type="project" value="TreeGrafter"/>
</dbReference>
<gene>
    <name evidence="3" type="ORF">CQW23_26849</name>
</gene>
<feature type="domain" description="Trichome birefringence-like C-terminal" evidence="2">
    <location>
        <begin position="73"/>
        <end position="192"/>
    </location>
</feature>
<dbReference type="Pfam" id="PF13839">
    <property type="entry name" value="PC-Esterase"/>
    <property type="match status" value="1"/>
</dbReference>
<dbReference type="GO" id="GO:0016413">
    <property type="term" value="F:O-acetyltransferase activity"/>
    <property type="evidence" value="ECO:0007669"/>
    <property type="project" value="InterPro"/>
</dbReference>
<dbReference type="InterPro" id="IPR029962">
    <property type="entry name" value="TBL"/>
</dbReference>
<reference evidence="3 4" key="1">
    <citation type="journal article" date="2017" name="Genome Biol.">
        <title>New reference genome sequences of hot pepper reveal the massive evolution of plant disease-resistance genes by retroduplication.</title>
        <authorList>
            <person name="Kim S."/>
            <person name="Park J."/>
            <person name="Yeom S.I."/>
            <person name="Kim Y.M."/>
            <person name="Seo E."/>
            <person name="Kim K.T."/>
            <person name="Kim M.S."/>
            <person name="Lee J.M."/>
            <person name="Cheong K."/>
            <person name="Shin H.S."/>
            <person name="Kim S.B."/>
            <person name="Han K."/>
            <person name="Lee J."/>
            <person name="Park M."/>
            <person name="Lee H.A."/>
            <person name="Lee H.Y."/>
            <person name="Lee Y."/>
            <person name="Oh S."/>
            <person name="Lee J.H."/>
            <person name="Choi E."/>
            <person name="Choi E."/>
            <person name="Lee S.E."/>
            <person name="Jeon J."/>
            <person name="Kim H."/>
            <person name="Choi G."/>
            <person name="Song H."/>
            <person name="Lee J."/>
            <person name="Lee S.C."/>
            <person name="Kwon J.K."/>
            <person name="Lee H.Y."/>
            <person name="Koo N."/>
            <person name="Hong Y."/>
            <person name="Kim R.W."/>
            <person name="Kang W.H."/>
            <person name="Huh J.H."/>
            <person name="Kang B.C."/>
            <person name="Yang T.J."/>
            <person name="Lee Y.H."/>
            <person name="Bennetzen J.L."/>
            <person name="Choi D."/>
        </authorList>
    </citation>
    <scope>NUCLEOTIDE SEQUENCE [LARGE SCALE GENOMIC DNA]</scope>
    <source>
        <strain evidence="4">cv. PBC81</strain>
    </source>
</reference>
<dbReference type="OrthoDB" id="630188at2759"/>
<dbReference type="InterPro" id="IPR026057">
    <property type="entry name" value="TBL_C"/>
</dbReference>
<evidence type="ECO:0000259" key="2">
    <source>
        <dbReference type="Pfam" id="PF13839"/>
    </source>
</evidence>
<accession>A0A2G2VPZ6</accession>